<feature type="binding site" evidence="21">
    <location>
        <position position="198"/>
    </location>
    <ligand>
        <name>Zn(2+)</name>
        <dbReference type="ChEBI" id="CHEBI:29105"/>
        <label>1</label>
    </ligand>
</feature>
<feature type="binding site" evidence="21">
    <location>
        <position position="447"/>
    </location>
    <ligand>
        <name>Ca(2+)</name>
        <dbReference type="ChEBI" id="CHEBI:29108"/>
        <label>4</label>
    </ligand>
</feature>
<protein>
    <recommendedName>
        <fullName evidence="3">Collagenase 3</fullName>
    </recommendedName>
    <alternativeName>
        <fullName evidence="18">Matrix metalloproteinase-13</fullName>
    </alternativeName>
</protein>
<dbReference type="PROSITE" id="PS51642">
    <property type="entry name" value="HEMOPEXIN_2"/>
    <property type="match status" value="4"/>
</dbReference>
<keyword evidence="11 20" id="KW-0862">Zinc</keyword>
<feature type="binding site" evidence="21">
    <location>
        <position position="216"/>
    </location>
    <ligand>
        <name>Ca(2+)</name>
        <dbReference type="ChEBI" id="CHEBI:29108"/>
        <label>3</label>
    </ligand>
</feature>
<keyword evidence="13" id="KW-0482">Metalloprotease</keyword>
<feature type="binding site" evidence="21">
    <location>
        <position position="213"/>
    </location>
    <ligand>
        <name>Ca(2+)</name>
        <dbReference type="ChEBI" id="CHEBI:29108"/>
        <label>3</label>
    </ligand>
</feature>
<evidence type="ECO:0000259" key="27">
    <source>
        <dbReference type="SMART" id="SM00235"/>
    </source>
</evidence>
<sequence>MKMLWLSLLTLMMPSKTLVMAMPLWTTDQPTQPHAEPSEAEWKVAEEYVKNFYGYQTKKNRQKRTVDNEVDTDWSTGLCDKIKEVQNFFGLPPTGELTKETLAVMKKPRCGLSDVEAFGPTIRWKRRTLSYRIAHYNLTIPASQIHKLFRTAWKLWSNVAPIKLRKRSRREADIVISFHSGDHKDGAPFDGKKGILAHAFLPGSGIGGDVHFDADEDWSFNSTGFNLFPVAVHEFGHALGLAHSPDPGAIMYPSYNFAPNFEPQLSFRDVKDVQHLYGISSNFAALSSKNPPPKTPDKCDPDLSFDAVTQLQQELLFFKDRFMWRKHHQFEKTAITLISSLWPESIPCNLDAVYENVLENVILFFKGHQYWMLKQLNLEEGYPRNIWDLGFPSRIKSVDAALHLYNDHYTVFFTGHECWRYDEKQKMMQASPTPIGKHWPGIPSPIDAAAFHEGFVYFFKGNIYYEYDSNSKHVISIGSANDLLECKKDGNEI</sequence>
<keyword evidence="7 20" id="KW-0479">Metal-binding</keyword>
<dbReference type="InterPro" id="IPR036375">
    <property type="entry name" value="Hemopexin-like_dom_sf"/>
</dbReference>
<keyword evidence="29" id="KW-1185">Reference proteome</keyword>
<dbReference type="PIRSF" id="PIRSF001191">
    <property type="entry name" value="Peptidase_M10A_matrix"/>
    <property type="match status" value="1"/>
</dbReference>
<feature type="binding site" evidence="21">
    <location>
        <position position="306"/>
    </location>
    <ligand>
        <name>Ca(2+)</name>
        <dbReference type="ChEBI" id="CHEBI:29108"/>
        <label>4</label>
    </ligand>
</feature>
<keyword evidence="12 21" id="KW-0106">Calcium</keyword>
<feature type="binding site" evidence="21">
    <location>
        <position position="211"/>
    </location>
    <ligand>
        <name>Zn(2+)</name>
        <dbReference type="ChEBI" id="CHEBI:29105"/>
        <label>1</label>
    </ligand>
</feature>
<dbReference type="EMBL" id="CAWUFR010000119">
    <property type="protein sequence ID" value="CAK6968480.1"/>
    <property type="molecule type" value="Genomic_DNA"/>
</dbReference>
<dbReference type="GO" id="GO:0031012">
    <property type="term" value="C:extracellular matrix"/>
    <property type="evidence" value="ECO:0007669"/>
    <property type="project" value="InterPro"/>
</dbReference>
<organism evidence="28 29">
    <name type="scientific">Scomber scombrus</name>
    <name type="common">Atlantic mackerel</name>
    <name type="synonym">Scomber vernalis</name>
    <dbReference type="NCBI Taxonomy" id="13677"/>
    <lineage>
        <taxon>Eukaryota</taxon>
        <taxon>Metazoa</taxon>
        <taxon>Chordata</taxon>
        <taxon>Craniata</taxon>
        <taxon>Vertebrata</taxon>
        <taxon>Euteleostomi</taxon>
        <taxon>Actinopterygii</taxon>
        <taxon>Neopterygii</taxon>
        <taxon>Teleostei</taxon>
        <taxon>Neoteleostei</taxon>
        <taxon>Acanthomorphata</taxon>
        <taxon>Pelagiaria</taxon>
        <taxon>Scombriformes</taxon>
        <taxon>Scombridae</taxon>
        <taxon>Scomber</taxon>
    </lineage>
</organism>
<keyword evidence="14" id="KW-0177">Collagen degradation</keyword>
<dbReference type="GO" id="GO:0004222">
    <property type="term" value="F:metalloendopeptidase activity"/>
    <property type="evidence" value="ECO:0007669"/>
    <property type="project" value="InterPro"/>
</dbReference>
<keyword evidence="5" id="KW-0272">Extracellular matrix</keyword>
<feature type="modified residue" description="Phosphotyrosine; by PKDCC" evidence="23">
    <location>
        <position position="382"/>
    </location>
</feature>
<comment type="cofactor">
    <cofactor evidence="21">
        <name>Ca(2+)</name>
        <dbReference type="ChEBI" id="CHEBI:29108"/>
    </cofactor>
    <text evidence="21">Can bind about 5 Ca(2+) ions per subunit.</text>
</comment>
<feature type="binding site" description="in inhibited form" evidence="21">
    <location>
        <position position="110"/>
    </location>
    <ligand>
        <name>Zn(2+)</name>
        <dbReference type="ChEBI" id="CHEBI:29105"/>
        <label>2</label>
        <note>catalytic</note>
    </ligand>
</feature>
<feature type="binding site" evidence="21">
    <location>
        <position position="351"/>
    </location>
    <ligand>
        <name>Ca(2+)</name>
        <dbReference type="ChEBI" id="CHEBI:29108"/>
        <label>4</label>
    </ligand>
</feature>
<evidence type="ECO:0000256" key="14">
    <source>
        <dbReference type="ARBA" id="ARBA00023105"/>
    </source>
</evidence>
<feature type="disulfide bond" evidence="22">
    <location>
        <begin position="299"/>
        <end position="486"/>
    </location>
</feature>
<feature type="binding site" evidence="21">
    <location>
        <position position="190"/>
    </location>
    <ligand>
        <name>Ca(2+)</name>
        <dbReference type="ChEBI" id="CHEBI:29108"/>
        <label>3</label>
    </ligand>
</feature>
<name>A0AAV1PAR5_SCOSC</name>
<dbReference type="InterPro" id="IPR036365">
    <property type="entry name" value="PGBD-like_sf"/>
</dbReference>
<keyword evidence="17" id="KW-0325">Glycoprotein</keyword>
<dbReference type="Gene3D" id="3.40.390.10">
    <property type="entry name" value="Collagenase (Catalytic Domain)"/>
    <property type="match status" value="1"/>
</dbReference>
<feature type="repeat" description="Hemopexin" evidence="25">
    <location>
        <begin position="296"/>
        <end position="345"/>
    </location>
</feature>
<keyword evidence="9" id="KW-0677">Repeat</keyword>
<feature type="binding site" evidence="21">
    <location>
        <position position="216"/>
    </location>
    <ligand>
        <name>Ca(2+)</name>
        <dbReference type="ChEBI" id="CHEBI:29108"/>
        <label>1</label>
    </ligand>
</feature>
<evidence type="ECO:0000256" key="18">
    <source>
        <dbReference type="ARBA" id="ARBA00031807"/>
    </source>
</evidence>
<evidence type="ECO:0000256" key="23">
    <source>
        <dbReference type="PIRSR" id="PIRSR621190-4"/>
    </source>
</evidence>
<evidence type="ECO:0000256" key="24">
    <source>
        <dbReference type="PIRSR" id="PIRSR621190-5"/>
    </source>
</evidence>
<feature type="domain" description="Peptidase metallopeptidase" evidence="27">
    <location>
        <begin position="120"/>
        <end position="279"/>
    </location>
</feature>
<dbReference type="SMART" id="SM00235">
    <property type="entry name" value="ZnMc"/>
    <property type="match status" value="1"/>
</dbReference>
<evidence type="ECO:0000256" key="9">
    <source>
        <dbReference type="ARBA" id="ARBA00022737"/>
    </source>
</evidence>
<dbReference type="Proteomes" id="UP001314229">
    <property type="component" value="Unassembled WGS sequence"/>
</dbReference>
<dbReference type="InterPro" id="IPR002477">
    <property type="entry name" value="Peptidoglycan-bd-like"/>
</dbReference>
<evidence type="ECO:0000313" key="29">
    <source>
        <dbReference type="Proteomes" id="UP001314229"/>
    </source>
</evidence>
<dbReference type="GO" id="GO:0008270">
    <property type="term" value="F:zinc ion binding"/>
    <property type="evidence" value="ECO:0007669"/>
    <property type="project" value="InterPro"/>
</dbReference>
<dbReference type="InterPro" id="IPR033739">
    <property type="entry name" value="M10A_MMP"/>
</dbReference>
<proteinExistence type="inferred from homology"/>
<dbReference type="GO" id="GO:0006508">
    <property type="term" value="P:proteolysis"/>
    <property type="evidence" value="ECO:0007669"/>
    <property type="project" value="UniProtKB-KW"/>
</dbReference>
<evidence type="ECO:0000256" key="11">
    <source>
        <dbReference type="ARBA" id="ARBA00022833"/>
    </source>
</evidence>
<comment type="similarity">
    <text evidence="2">Belongs to the peptidase M10A family.</text>
</comment>
<feature type="repeat" description="Hemopexin" evidence="25">
    <location>
        <begin position="443"/>
        <end position="486"/>
    </location>
</feature>
<evidence type="ECO:0000256" key="3">
    <source>
        <dbReference type="ARBA" id="ARBA00018037"/>
    </source>
</evidence>
<feature type="binding site" evidence="21">
    <location>
        <position position="173"/>
    </location>
    <ligand>
        <name>Ca(2+)</name>
        <dbReference type="ChEBI" id="CHEBI:29108"/>
        <label>2</label>
    </ligand>
</feature>
<feature type="binding site" evidence="21">
    <location>
        <position position="185"/>
    </location>
    <ligand>
        <name>Zn(2+)</name>
        <dbReference type="ChEBI" id="CHEBI:29105"/>
        <label>1</label>
    </ligand>
</feature>
<feature type="binding site" evidence="21">
    <location>
        <position position="401"/>
    </location>
    <ligand>
        <name>Ca(2+)</name>
        <dbReference type="ChEBI" id="CHEBI:29108"/>
        <label>5</label>
    </ligand>
</feature>
<feature type="active site" evidence="19">
    <location>
        <position position="234"/>
    </location>
</feature>
<feature type="short sequence motif" description="Cysteine switch" evidence="24">
    <location>
        <begin position="108"/>
        <end position="115"/>
    </location>
</feature>
<evidence type="ECO:0000256" key="1">
    <source>
        <dbReference type="ARBA" id="ARBA00004498"/>
    </source>
</evidence>
<accession>A0AAV1PAR5</accession>
<feature type="binding site" evidence="21">
    <location>
        <position position="207"/>
    </location>
    <ligand>
        <name>Ca(2+)</name>
        <dbReference type="ChEBI" id="CHEBI:29108"/>
        <label>2</label>
    </ligand>
</feature>
<dbReference type="Pfam" id="PF00413">
    <property type="entry name" value="Peptidase_M10"/>
    <property type="match status" value="1"/>
</dbReference>
<dbReference type="PRINTS" id="PR00138">
    <property type="entry name" value="MATRIXIN"/>
</dbReference>
<dbReference type="CDD" id="cd04278">
    <property type="entry name" value="ZnMc_MMP"/>
    <property type="match status" value="1"/>
</dbReference>
<comment type="cofactor">
    <cofactor evidence="21">
        <name>Zn(2+)</name>
        <dbReference type="ChEBI" id="CHEBI:29105"/>
    </cofactor>
    <text evidence="21">Binds 2 Zn(2+) ions per subunit.</text>
</comment>
<dbReference type="InterPro" id="IPR024079">
    <property type="entry name" value="MetalloPept_cat_dom_sf"/>
</dbReference>
<dbReference type="InterPro" id="IPR021190">
    <property type="entry name" value="Pept_M10A"/>
</dbReference>
<feature type="binding site" evidence="21">
    <location>
        <position position="251"/>
    </location>
    <ligand>
        <name>Zn(2+)</name>
        <dbReference type="ChEBI" id="CHEBI:29105"/>
        <label>2</label>
        <note>catalytic</note>
    </ligand>
</feature>
<evidence type="ECO:0000256" key="4">
    <source>
        <dbReference type="ARBA" id="ARBA00022525"/>
    </source>
</evidence>
<keyword evidence="8 26" id="KW-0732">Signal</keyword>
<dbReference type="GO" id="GO:0030574">
    <property type="term" value="P:collagen catabolic process"/>
    <property type="evidence" value="ECO:0007669"/>
    <property type="project" value="UniProtKB-KW"/>
</dbReference>
<dbReference type="SMART" id="SM00120">
    <property type="entry name" value="HX"/>
    <property type="match status" value="4"/>
</dbReference>
<dbReference type="CDD" id="cd00094">
    <property type="entry name" value="HX"/>
    <property type="match status" value="1"/>
</dbReference>
<gene>
    <name evidence="28" type="ORF">FSCOSCO3_A036417</name>
</gene>
<feature type="binding site" evidence="21">
    <location>
        <position position="183"/>
    </location>
    <ligand>
        <name>Zn(2+)</name>
        <dbReference type="ChEBI" id="CHEBI:29105"/>
        <label>1</label>
    </ligand>
</feature>
<feature type="binding site" evidence="21">
    <location>
        <position position="191"/>
    </location>
    <ligand>
        <name>Ca(2+)</name>
        <dbReference type="ChEBI" id="CHEBI:29108"/>
        <label>3</label>
    </ligand>
</feature>
<evidence type="ECO:0000256" key="8">
    <source>
        <dbReference type="ARBA" id="ARBA00022729"/>
    </source>
</evidence>
<dbReference type="PANTHER" id="PTHR10201">
    <property type="entry name" value="MATRIX METALLOPROTEINASE"/>
    <property type="match status" value="1"/>
</dbReference>
<dbReference type="Pfam" id="PF01471">
    <property type="entry name" value="PG_binding_1"/>
    <property type="match status" value="1"/>
</dbReference>
<dbReference type="InterPro" id="IPR000585">
    <property type="entry name" value="Hemopexin-like_dom"/>
</dbReference>
<dbReference type="PANTHER" id="PTHR10201:SF165">
    <property type="entry name" value="COLLAGENASE 3"/>
    <property type="match status" value="1"/>
</dbReference>
<dbReference type="GO" id="GO:0030198">
    <property type="term" value="P:extracellular matrix organization"/>
    <property type="evidence" value="ECO:0007669"/>
    <property type="project" value="TreeGrafter"/>
</dbReference>
<dbReference type="InterPro" id="IPR018487">
    <property type="entry name" value="Hemopexin-like_repeat"/>
</dbReference>
<keyword evidence="4" id="KW-0964">Secreted</keyword>
<evidence type="ECO:0000256" key="13">
    <source>
        <dbReference type="ARBA" id="ARBA00023049"/>
    </source>
</evidence>
<keyword evidence="16 22" id="KW-1015">Disulfide bond</keyword>
<dbReference type="SUPFAM" id="SSF55486">
    <property type="entry name" value="Metalloproteases ('zincins'), catalytic domain"/>
    <property type="match status" value="1"/>
</dbReference>
<evidence type="ECO:0000256" key="19">
    <source>
        <dbReference type="PIRSR" id="PIRSR001191-1"/>
    </source>
</evidence>
<dbReference type="Pfam" id="PF00045">
    <property type="entry name" value="Hemopexin"/>
    <property type="match status" value="4"/>
</dbReference>
<evidence type="ECO:0000256" key="7">
    <source>
        <dbReference type="ARBA" id="ARBA00022723"/>
    </source>
</evidence>
<dbReference type="SUPFAM" id="SSF50923">
    <property type="entry name" value="Hemopexin-like domain"/>
    <property type="match status" value="1"/>
</dbReference>
<feature type="repeat" description="Hemopexin" evidence="25">
    <location>
        <begin position="395"/>
        <end position="442"/>
    </location>
</feature>
<evidence type="ECO:0000256" key="10">
    <source>
        <dbReference type="ARBA" id="ARBA00022801"/>
    </source>
</evidence>
<feature type="signal peptide" evidence="26">
    <location>
        <begin position="1"/>
        <end position="21"/>
    </location>
</feature>
<evidence type="ECO:0000256" key="21">
    <source>
        <dbReference type="PIRSR" id="PIRSR621190-2"/>
    </source>
</evidence>
<dbReference type="FunFam" id="2.110.10.10:FF:000002">
    <property type="entry name" value="Matrix metallopeptidase 3"/>
    <property type="match status" value="1"/>
</dbReference>
<evidence type="ECO:0000256" key="2">
    <source>
        <dbReference type="ARBA" id="ARBA00010370"/>
    </source>
</evidence>
<feature type="chain" id="PRO_5043628832" description="Collagenase 3" evidence="26">
    <location>
        <begin position="22"/>
        <end position="493"/>
    </location>
</feature>
<dbReference type="FunFam" id="3.40.390.10:FF:000007">
    <property type="entry name" value="Collagenase 3"/>
    <property type="match status" value="1"/>
</dbReference>
<keyword evidence="15" id="KW-0865">Zymogen</keyword>
<evidence type="ECO:0000256" key="6">
    <source>
        <dbReference type="ARBA" id="ARBA00022670"/>
    </source>
</evidence>
<evidence type="ECO:0000256" key="12">
    <source>
        <dbReference type="ARBA" id="ARBA00022837"/>
    </source>
</evidence>
<feature type="repeat" description="Hemopexin" evidence="25">
    <location>
        <begin position="347"/>
        <end position="393"/>
    </location>
</feature>
<feature type="binding site" evidence="20">
    <location>
        <position position="237"/>
    </location>
    <ligand>
        <name>Zn(2+)</name>
        <dbReference type="ChEBI" id="CHEBI:29105"/>
        <label>2</label>
        <note>catalytic</note>
    </ligand>
</feature>
<dbReference type="SUPFAM" id="SSF47090">
    <property type="entry name" value="PGBD-like"/>
    <property type="match status" value="1"/>
</dbReference>
<dbReference type="InterPro" id="IPR001818">
    <property type="entry name" value="Pept_M10_metallopeptidase"/>
</dbReference>
<evidence type="ECO:0000256" key="26">
    <source>
        <dbReference type="SAM" id="SignalP"/>
    </source>
</evidence>
<dbReference type="AlphaFoldDB" id="A0AAV1PAR5"/>
<feature type="binding site" evidence="20">
    <location>
        <position position="233"/>
    </location>
    <ligand>
        <name>Zn(2+)</name>
        <dbReference type="ChEBI" id="CHEBI:29105"/>
        <label>2</label>
        <note>catalytic</note>
    </ligand>
</feature>
<evidence type="ECO:0000256" key="22">
    <source>
        <dbReference type="PIRSR" id="PIRSR621190-3"/>
    </source>
</evidence>
<keyword evidence="10" id="KW-0378">Hydrolase</keyword>
<comment type="subcellular location">
    <subcellularLocation>
        <location evidence="1">Secreted</location>
        <location evidence="1">Extracellular space</location>
        <location evidence="1">Extracellular matrix</location>
    </subcellularLocation>
</comment>
<evidence type="ECO:0000256" key="20">
    <source>
        <dbReference type="PIRSR" id="PIRSR001191-2"/>
    </source>
</evidence>
<evidence type="ECO:0000256" key="15">
    <source>
        <dbReference type="ARBA" id="ARBA00023145"/>
    </source>
</evidence>
<dbReference type="InterPro" id="IPR006026">
    <property type="entry name" value="Peptidase_Metallo"/>
</dbReference>
<evidence type="ECO:0000313" key="28">
    <source>
        <dbReference type="EMBL" id="CAK6968480.1"/>
    </source>
</evidence>
<reference evidence="28 29" key="1">
    <citation type="submission" date="2024-01" db="EMBL/GenBank/DDBJ databases">
        <authorList>
            <person name="Alioto T."/>
            <person name="Alioto T."/>
            <person name="Gomez Garrido J."/>
        </authorList>
    </citation>
    <scope>NUCLEOTIDE SEQUENCE [LARGE SCALE GENOMIC DNA]</scope>
</reference>
<keyword evidence="6" id="KW-0645">Protease</keyword>
<evidence type="ECO:0000256" key="25">
    <source>
        <dbReference type="PROSITE-ProRule" id="PRU01011"/>
    </source>
</evidence>
<feature type="binding site" evidence="21">
    <location>
        <position position="209"/>
    </location>
    <ligand>
        <name>Ca(2+)</name>
        <dbReference type="ChEBI" id="CHEBI:29108"/>
        <label>2</label>
    </ligand>
</feature>
<evidence type="ECO:0000256" key="5">
    <source>
        <dbReference type="ARBA" id="ARBA00022530"/>
    </source>
</evidence>
<comment type="caution">
    <text evidence="28">The sequence shown here is derived from an EMBL/GenBank/DDBJ whole genome shotgun (WGS) entry which is preliminary data.</text>
</comment>
<feature type="binding site" evidence="20">
    <location>
        <position position="243"/>
    </location>
    <ligand>
        <name>Zn(2+)</name>
        <dbReference type="ChEBI" id="CHEBI:29105"/>
        <label>2</label>
        <note>catalytic</note>
    </ligand>
</feature>
<dbReference type="GO" id="GO:0005615">
    <property type="term" value="C:extracellular space"/>
    <property type="evidence" value="ECO:0007669"/>
    <property type="project" value="TreeGrafter"/>
</dbReference>
<evidence type="ECO:0000256" key="17">
    <source>
        <dbReference type="ARBA" id="ARBA00023180"/>
    </source>
</evidence>
<evidence type="ECO:0000256" key="16">
    <source>
        <dbReference type="ARBA" id="ARBA00023157"/>
    </source>
</evidence>
<dbReference type="Gene3D" id="2.110.10.10">
    <property type="entry name" value="Hemopexin-like domain"/>
    <property type="match status" value="1"/>
</dbReference>